<feature type="domain" description="HTH marR-type" evidence="1">
    <location>
        <begin position="6"/>
        <end position="137"/>
    </location>
</feature>
<gene>
    <name evidence="2" type="ORF">VA596_14445</name>
</gene>
<dbReference type="PANTHER" id="PTHR33164">
    <property type="entry name" value="TRANSCRIPTIONAL REGULATOR, MARR FAMILY"/>
    <property type="match status" value="1"/>
</dbReference>
<dbReference type="PROSITE" id="PS50995">
    <property type="entry name" value="HTH_MARR_2"/>
    <property type="match status" value="1"/>
</dbReference>
<protein>
    <submittedName>
        <fullName evidence="2">MarR family transcriptional regulator</fullName>
    </submittedName>
</protein>
<dbReference type="InterPro" id="IPR039422">
    <property type="entry name" value="MarR/SlyA-like"/>
</dbReference>
<name>A0ABU5R3F7_9PSEU</name>
<evidence type="ECO:0000259" key="1">
    <source>
        <dbReference type="PROSITE" id="PS50995"/>
    </source>
</evidence>
<dbReference type="PANTHER" id="PTHR33164:SF57">
    <property type="entry name" value="MARR-FAMILY TRANSCRIPTIONAL REGULATOR"/>
    <property type="match status" value="1"/>
</dbReference>
<dbReference type="InterPro" id="IPR036390">
    <property type="entry name" value="WH_DNA-bd_sf"/>
</dbReference>
<dbReference type="Pfam" id="PF12802">
    <property type="entry name" value="MarR_2"/>
    <property type="match status" value="1"/>
</dbReference>
<dbReference type="Gene3D" id="1.10.10.10">
    <property type="entry name" value="Winged helix-like DNA-binding domain superfamily/Winged helix DNA-binding domain"/>
    <property type="match status" value="1"/>
</dbReference>
<accession>A0ABU5R3F7</accession>
<organism evidence="2 3">
    <name type="scientific">Amycolatopsis heterodermiae</name>
    <dbReference type="NCBI Taxonomy" id="3110235"/>
    <lineage>
        <taxon>Bacteria</taxon>
        <taxon>Bacillati</taxon>
        <taxon>Actinomycetota</taxon>
        <taxon>Actinomycetes</taxon>
        <taxon>Pseudonocardiales</taxon>
        <taxon>Pseudonocardiaceae</taxon>
        <taxon>Amycolatopsis</taxon>
    </lineage>
</organism>
<reference evidence="2 3" key="1">
    <citation type="submission" date="2023-12" db="EMBL/GenBank/DDBJ databases">
        <title>Amycolatopsis sp. V23-08.</title>
        <authorList>
            <person name="Somphong A."/>
        </authorList>
    </citation>
    <scope>NUCLEOTIDE SEQUENCE [LARGE SCALE GENOMIC DNA]</scope>
    <source>
        <strain evidence="2 3">V23-08</strain>
    </source>
</reference>
<dbReference type="InterPro" id="IPR000835">
    <property type="entry name" value="HTH_MarR-typ"/>
</dbReference>
<dbReference type="InterPro" id="IPR036388">
    <property type="entry name" value="WH-like_DNA-bd_sf"/>
</dbReference>
<dbReference type="SMART" id="SM00347">
    <property type="entry name" value="HTH_MARR"/>
    <property type="match status" value="1"/>
</dbReference>
<comment type="caution">
    <text evidence="2">The sequence shown here is derived from an EMBL/GenBank/DDBJ whole genome shotgun (WGS) entry which is preliminary data.</text>
</comment>
<dbReference type="SUPFAM" id="SSF46785">
    <property type="entry name" value="Winged helix' DNA-binding domain"/>
    <property type="match status" value="1"/>
</dbReference>
<dbReference type="EMBL" id="JAYFSI010000002">
    <property type="protein sequence ID" value="MEA5360746.1"/>
    <property type="molecule type" value="Genomic_DNA"/>
</dbReference>
<keyword evidence="3" id="KW-1185">Reference proteome</keyword>
<evidence type="ECO:0000313" key="3">
    <source>
        <dbReference type="Proteomes" id="UP001304298"/>
    </source>
</evidence>
<dbReference type="Proteomes" id="UP001304298">
    <property type="component" value="Unassembled WGS sequence"/>
</dbReference>
<sequence length="140" mass="15210">MTEPGPDEVMDHLVQVSFTVMALLSRAAAAHDLSLTQLRALAILRDRTPKMAELADYLGLDRSSVTGLIDRAVKRGLVRREASEDDGRAVRVGLTDQAHRLAGELGAEIATLLAPLTHDLSPAERNRLGVLLGRMLPPER</sequence>
<proteinExistence type="predicted"/>
<dbReference type="PRINTS" id="PR00598">
    <property type="entry name" value="HTHMARR"/>
</dbReference>
<evidence type="ECO:0000313" key="2">
    <source>
        <dbReference type="EMBL" id="MEA5360746.1"/>
    </source>
</evidence>
<dbReference type="RefSeq" id="WP_323327157.1">
    <property type="nucleotide sequence ID" value="NZ_JAYFSI010000002.1"/>
</dbReference>